<dbReference type="Gene3D" id="2.40.70.10">
    <property type="entry name" value="Acid Proteases"/>
    <property type="match status" value="1"/>
</dbReference>
<dbReference type="InterPro" id="IPR021109">
    <property type="entry name" value="Peptidase_aspartic_dom_sf"/>
</dbReference>
<dbReference type="GO" id="GO:0006508">
    <property type="term" value="P:proteolysis"/>
    <property type="evidence" value="ECO:0007669"/>
    <property type="project" value="InterPro"/>
</dbReference>
<keyword evidence="4" id="KW-1185">Reference proteome</keyword>
<dbReference type="AlphaFoldDB" id="A0AAW0GMB5"/>
<dbReference type="InterPro" id="IPR034164">
    <property type="entry name" value="Pepsin-like_dom"/>
</dbReference>
<dbReference type="InterPro" id="IPR001461">
    <property type="entry name" value="Aspartic_peptidase_A1"/>
</dbReference>
<feature type="domain" description="Peptidase A1" evidence="2">
    <location>
        <begin position="120"/>
        <end position="332"/>
    </location>
</feature>
<evidence type="ECO:0000259" key="2">
    <source>
        <dbReference type="PROSITE" id="PS51767"/>
    </source>
</evidence>
<sequence>MSFMRSDIKTDLRAQFSILIHPSINVAALAYQFDVDSKSGRCRTEGSSSPSSSARTLDPMSMLAFLLLAIALLCHSGHCLRLSLQEHVGDLYPYHGVIKSGGYDKRIAKVDENLDNKNEIFYSINISVNGKSLAVQLDTGGTDLWIVPPSDFHIGNTSKIATSLSFASGGTVQGNVSFAEVGIDTMQVQSQALVYARHTKYFSSLFKAGMHGIWGLGFEQSSTILHNTRTAFGDKDNRGLTFFGNLFAQNKTLSNFFTVVLGRKDDPDGLVDGAFTIGEFDPRYKNITSQPKLFTTSSQSSGQLAQFPIWAVKWMGCVSTDRTLSSIPKIQS</sequence>
<gene>
    <name evidence="3" type="ORF">QCA50_003849</name>
</gene>
<dbReference type="Pfam" id="PF00026">
    <property type="entry name" value="Asp"/>
    <property type="match status" value="1"/>
</dbReference>
<dbReference type="Proteomes" id="UP001385951">
    <property type="component" value="Unassembled WGS sequence"/>
</dbReference>
<evidence type="ECO:0000313" key="3">
    <source>
        <dbReference type="EMBL" id="KAK7692225.1"/>
    </source>
</evidence>
<organism evidence="3 4">
    <name type="scientific">Cerrena zonata</name>
    <dbReference type="NCBI Taxonomy" id="2478898"/>
    <lineage>
        <taxon>Eukaryota</taxon>
        <taxon>Fungi</taxon>
        <taxon>Dikarya</taxon>
        <taxon>Basidiomycota</taxon>
        <taxon>Agaricomycotina</taxon>
        <taxon>Agaricomycetes</taxon>
        <taxon>Polyporales</taxon>
        <taxon>Cerrenaceae</taxon>
        <taxon>Cerrena</taxon>
    </lineage>
</organism>
<dbReference type="CDD" id="cd05471">
    <property type="entry name" value="pepsin_like"/>
    <property type="match status" value="1"/>
</dbReference>
<protein>
    <recommendedName>
        <fullName evidence="2">Peptidase A1 domain-containing protein</fullName>
    </recommendedName>
</protein>
<evidence type="ECO:0000256" key="1">
    <source>
        <dbReference type="ARBA" id="ARBA00007447"/>
    </source>
</evidence>
<comment type="caution">
    <text evidence="3">The sequence shown here is derived from an EMBL/GenBank/DDBJ whole genome shotgun (WGS) entry which is preliminary data.</text>
</comment>
<evidence type="ECO:0000313" key="4">
    <source>
        <dbReference type="Proteomes" id="UP001385951"/>
    </source>
</evidence>
<dbReference type="InterPro" id="IPR033121">
    <property type="entry name" value="PEPTIDASE_A1"/>
</dbReference>
<proteinExistence type="inferred from homology"/>
<dbReference type="PANTHER" id="PTHR47966:SF57">
    <property type="entry name" value="PEPTIDASE A1 DOMAIN-CONTAINING PROTEIN"/>
    <property type="match status" value="1"/>
</dbReference>
<accession>A0AAW0GMB5</accession>
<name>A0AAW0GMB5_9APHY</name>
<dbReference type="SUPFAM" id="SSF50630">
    <property type="entry name" value="Acid proteases"/>
    <property type="match status" value="1"/>
</dbReference>
<dbReference type="PANTHER" id="PTHR47966">
    <property type="entry name" value="BETA-SITE APP-CLEAVING ENZYME, ISOFORM A-RELATED"/>
    <property type="match status" value="1"/>
</dbReference>
<dbReference type="EMBL" id="JASBNA010000004">
    <property type="protein sequence ID" value="KAK7692225.1"/>
    <property type="molecule type" value="Genomic_DNA"/>
</dbReference>
<dbReference type="GO" id="GO:0004190">
    <property type="term" value="F:aspartic-type endopeptidase activity"/>
    <property type="evidence" value="ECO:0007669"/>
    <property type="project" value="InterPro"/>
</dbReference>
<dbReference type="PROSITE" id="PS51767">
    <property type="entry name" value="PEPTIDASE_A1"/>
    <property type="match status" value="1"/>
</dbReference>
<comment type="similarity">
    <text evidence="1">Belongs to the peptidase A1 family.</text>
</comment>
<reference evidence="3 4" key="1">
    <citation type="submission" date="2022-09" db="EMBL/GenBank/DDBJ databases">
        <authorList>
            <person name="Palmer J.M."/>
        </authorList>
    </citation>
    <scope>NUCLEOTIDE SEQUENCE [LARGE SCALE GENOMIC DNA]</scope>
    <source>
        <strain evidence="3 4">DSM 7382</strain>
    </source>
</reference>